<evidence type="ECO:0000313" key="2">
    <source>
        <dbReference type="Proteomes" id="UP000277212"/>
    </source>
</evidence>
<protein>
    <submittedName>
        <fullName evidence="1">Uncharacterized protein</fullName>
    </submittedName>
</protein>
<accession>A0A3M2SNG1</accession>
<gene>
    <name evidence="1" type="ORF">CDV36_001233</name>
</gene>
<keyword evidence="2" id="KW-1185">Reference proteome</keyword>
<evidence type="ECO:0000313" key="1">
    <source>
        <dbReference type="EMBL" id="RMJ19097.1"/>
    </source>
</evidence>
<dbReference type="OrthoDB" id="5007632at2759"/>
<dbReference type="EMBL" id="NKUJ01000011">
    <property type="protein sequence ID" value="RMJ19097.1"/>
    <property type="molecule type" value="Genomic_DNA"/>
</dbReference>
<sequence length="263" mass="30381">MAFDQNEFVRLLTDYYEFCSRTFWDVTVQHAPAGGWPSINHGTLARLQKNDQAVELLRQLPYPDLDASQAFFTPLIMDHTQVVDWRSEYTHALIRNNTLEAKPEPYTNRDPPLTPSCACIATSVGRDGYFVVVDTEDDYVYWSDPNGEHDEPEPELNATLTRFTDDPANRWRDRLSGVNVYQPADFFALCKQRFRELRWIGEDQYNISALRMNCEWDELAEEDEHAELVAMMRQAGWPGDGEGRGWDRTKFRALLQGDSESGK</sequence>
<organism evidence="1 2">
    <name type="scientific">Fusarium kuroshium</name>
    <dbReference type="NCBI Taxonomy" id="2010991"/>
    <lineage>
        <taxon>Eukaryota</taxon>
        <taxon>Fungi</taxon>
        <taxon>Dikarya</taxon>
        <taxon>Ascomycota</taxon>
        <taxon>Pezizomycotina</taxon>
        <taxon>Sordariomycetes</taxon>
        <taxon>Hypocreomycetidae</taxon>
        <taxon>Hypocreales</taxon>
        <taxon>Nectriaceae</taxon>
        <taxon>Fusarium</taxon>
        <taxon>Fusarium solani species complex</taxon>
    </lineage>
</organism>
<name>A0A3M2SNG1_9HYPO</name>
<dbReference type="AlphaFoldDB" id="A0A3M2SNG1"/>
<comment type="caution">
    <text evidence="1">The sequence shown here is derived from an EMBL/GenBank/DDBJ whole genome shotgun (WGS) entry which is preliminary data.</text>
</comment>
<reference evidence="1 2" key="1">
    <citation type="submission" date="2017-06" db="EMBL/GenBank/DDBJ databases">
        <title>Comparative genomic analysis of Ambrosia Fusariam Clade fungi.</title>
        <authorList>
            <person name="Stajich J.E."/>
            <person name="Carrillo J."/>
            <person name="Kijimoto T."/>
            <person name="Eskalen A."/>
            <person name="O'Donnell K."/>
            <person name="Kasson M."/>
        </authorList>
    </citation>
    <scope>NUCLEOTIDE SEQUENCE [LARGE SCALE GENOMIC DNA]</scope>
    <source>
        <strain evidence="1">UCR3666</strain>
    </source>
</reference>
<proteinExistence type="predicted"/>
<dbReference type="Proteomes" id="UP000277212">
    <property type="component" value="Unassembled WGS sequence"/>
</dbReference>
<dbReference type="STRING" id="2010991.A0A3M2SNG1"/>